<proteinExistence type="predicted"/>
<protein>
    <submittedName>
        <fullName evidence="1">Uncharacterized protein</fullName>
    </submittedName>
</protein>
<sequence length="101" mass="11663">MKSVPFYQKVPFILWRICLKVTPLREVLHSFSNSFNVDAILVNLFLYVLLKASCTDESVRISFLCSSPSIHGIYMSFRFLMALKPHLYMLPFSSLSSLHVM</sequence>
<accession>A0ABU7ENZ6</accession>
<gene>
    <name evidence="1" type="ORF">CHARACLAT_029673</name>
</gene>
<evidence type="ECO:0000313" key="1">
    <source>
        <dbReference type="EMBL" id="MED6288757.1"/>
    </source>
</evidence>
<dbReference type="Proteomes" id="UP001352852">
    <property type="component" value="Unassembled WGS sequence"/>
</dbReference>
<reference evidence="1 2" key="1">
    <citation type="submission" date="2021-06" db="EMBL/GenBank/DDBJ databases">
        <authorList>
            <person name="Palmer J.M."/>
        </authorList>
    </citation>
    <scope>NUCLEOTIDE SEQUENCE [LARGE SCALE GENOMIC DNA]</scope>
    <source>
        <strain evidence="1 2">CL_MEX2019</strain>
        <tissue evidence="1">Muscle</tissue>
    </source>
</reference>
<dbReference type="EMBL" id="JAHUTJ010061633">
    <property type="protein sequence ID" value="MED6288757.1"/>
    <property type="molecule type" value="Genomic_DNA"/>
</dbReference>
<name>A0ABU7ENZ6_9TELE</name>
<comment type="caution">
    <text evidence="1">The sequence shown here is derived from an EMBL/GenBank/DDBJ whole genome shotgun (WGS) entry which is preliminary data.</text>
</comment>
<organism evidence="1 2">
    <name type="scientific">Characodon lateralis</name>
    <dbReference type="NCBI Taxonomy" id="208331"/>
    <lineage>
        <taxon>Eukaryota</taxon>
        <taxon>Metazoa</taxon>
        <taxon>Chordata</taxon>
        <taxon>Craniata</taxon>
        <taxon>Vertebrata</taxon>
        <taxon>Euteleostomi</taxon>
        <taxon>Actinopterygii</taxon>
        <taxon>Neopterygii</taxon>
        <taxon>Teleostei</taxon>
        <taxon>Neoteleostei</taxon>
        <taxon>Acanthomorphata</taxon>
        <taxon>Ovalentaria</taxon>
        <taxon>Atherinomorphae</taxon>
        <taxon>Cyprinodontiformes</taxon>
        <taxon>Goodeidae</taxon>
        <taxon>Characodon</taxon>
    </lineage>
</organism>
<keyword evidence="2" id="KW-1185">Reference proteome</keyword>
<evidence type="ECO:0000313" key="2">
    <source>
        <dbReference type="Proteomes" id="UP001352852"/>
    </source>
</evidence>